<dbReference type="PANTHER" id="PTHR23172">
    <property type="entry name" value="AUXILIN/CYCLIN G-ASSOCIATED KINASE-RELATED"/>
    <property type="match status" value="1"/>
</dbReference>
<dbReference type="PANTHER" id="PTHR23172:SF87">
    <property type="entry name" value="CHAPERONE DNAJ-DOMAIN SUPERFAMILY PROTEIN"/>
    <property type="match status" value="1"/>
</dbReference>
<dbReference type="Gene3D" id="1.10.287.110">
    <property type="entry name" value="DnaJ domain"/>
    <property type="match status" value="1"/>
</dbReference>
<proteinExistence type="predicted"/>
<feature type="compositionally biased region" description="Polar residues" evidence="2">
    <location>
        <begin position="126"/>
        <end position="150"/>
    </location>
</feature>
<feature type="compositionally biased region" description="Basic and acidic residues" evidence="2">
    <location>
        <begin position="1066"/>
        <end position="1075"/>
    </location>
</feature>
<dbReference type="CDD" id="cd06257">
    <property type="entry name" value="DnaJ"/>
    <property type="match status" value="1"/>
</dbReference>
<dbReference type="FunFam" id="1.10.287.110:FF:000009">
    <property type="entry name" value="Auxilin-related protein 1"/>
    <property type="match status" value="1"/>
</dbReference>
<dbReference type="Proteomes" id="UP001634007">
    <property type="component" value="Unassembled WGS sequence"/>
</dbReference>
<feature type="region of interest" description="Disordered" evidence="2">
    <location>
        <begin position="1194"/>
        <end position="1332"/>
    </location>
</feature>
<evidence type="ECO:0000256" key="1">
    <source>
        <dbReference type="ARBA" id="ARBA00023054"/>
    </source>
</evidence>
<feature type="compositionally biased region" description="Basic and acidic residues" evidence="2">
    <location>
        <begin position="1104"/>
        <end position="1115"/>
    </location>
</feature>
<feature type="compositionally biased region" description="Basic and acidic residues" evidence="2">
    <location>
        <begin position="1230"/>
        <end position="1264"/>
    </location>
</feature>
<feature type="region of interest" description="Disordered" evidence="2">
    <location>
        <begin position="742"/>
        <end position="766"/>
    </location>
</feature>
<dbReference type="InterPro" id="IPR036869">
    <property type="entry name" value="J_dom_sf"/>
</dbReference>
<accession>A0ABD3K907</accession>
<feature type="compositionally biased region" description="Basic and acidic residues" evidence="2">
    <location>
        <begin position="778"/>
        <end position="790"/>
    </location>
</feature>
<comment type="caution">
    <text evidence="4">The sequence shown here is derived from an EMBL/GenBank/DDBJ whole genome shotgun (WGS) entry which is preliminary data.</text>
</comment>
<feature type="region of interest" description="Disordered" evidence="2">
    <location>
        <begin position="115"/>
        <end position="158"/>
    </location>
</feature>
<feature type="region of interest" description="Disordered" evidence="2">
    <location>
        <begin position="778"/>
        <end position="800"/>
    </location>
</feature>
<evidence type="ECO:0000313" key="5">
    <source>
        <dbReference type="Proteomes" id="UP001634007"/>
    </source>
</evidence>
<keyword evidence="5" id="KW-1185">Reference proteome</keyword>
<dbReference type="EMBL" id="JBJKBG010000006">
    <property type="protein sequence ID" value="KAL3734182.1"/>
    <property type="molecule type" value="Genomic_DNA"/>
</dbReference>
<evidence type="ECO:0000313" key="4">
    <source>
        <dbReference type="EMBL" id="KAL3734182.1"/>
    </source>
</evidence>
<evidence type="ECO:0000256" key="2">
    <source>
        <dbReference type="SAM" id="MobiDB-lite"/>
    </source>
</evidence>
<evidence type="ECO:0000259" key="3">
    <source>
        <dbReference type="PROSITE" id="PS50076"/>
    </source>
</evidence>
<feature type="compositionally biased region" description="Basic and acidic residues" evidence="2">
    <location>
        <begin position="1323"/>
        <end position="1332"/>
    </location>
</feature>
<dbReference type="SUPFAM" id="SSF46565">
    <property type="entry name" value="Chaperone J-domain"/>
    <property type="match status" value="1"/>
</dbReference>
<feature type="region of interest" description="Disordered" evidence="2">
    <location>
        <begin position="1066"/>
        <end position="1125"/>
    </location>
</feature>
<feature type="region of interest" description="Disordered" evidence="2">
    <location>
        <begin position="566"/>
        <end position="604"/>
    </location>
</feature>
<feature type="compositionally biased region" description="Polar residues" evidence="2">
    <location>
        <begin position="566"/>
        <end position="581"/>
    </location>
</feature>
<feature type="region of interest" description="Disordered" evidence="2">
    <location>
        <begin position="203"/>
        <end position="259"/>
    </location>
</feature>
<organism evidence="4 5">
    <name type="scientific">Eucalyptus globulus</name>
    <name type="common">Tasmanian blue gum</name>
    <dbReference type="NCBI Taxonomy" id="34317"/>
    <lineage>
        <taxon>Eukaryota</taxon>
        <taxon>Viridiplantae</taxon>
        <taxon>Streptophyta</taxon>
        <taxon>Embryophyta</taxon>
        <taxon>Tracheophyta</taxon>
        <taxon>Spermatophyta</taxon>
        <taxon>Magnoliopsida</taxon>
        <taxon>eudicotyledons</taxon>
        <taxon>Gunneridae</taxon>
        <taxon>Pentapetalae</taxon>
        <taxon>rosids</taxon>
        <taxon>malvids</taxon>
        <taxon>Myrtales</taxon>
        <taxon>Myrtaceae</taxon>
        <taxon>Myrtoideae</taxon>
        <taxon>Eucalypteae</taxon>
        <taxon>Eucalyptus</taxon>
    </lineage>
</organism>
<keyword evidence="1" id="KW-0175">Coiled coil</keyword>
<protein>
    <recommendedName>
        <fullName evidence="3">J domain-containing protein</fullName>
    </recommendedName>
</protein>
<dbReference type="InterPro" id="IPR001623">
    <property type="entry name" value="DnaJ_domain"/>
</dbReference>
<name>A0ABD3K907_EUCGL</name>
<feature type="region of interest" description="Disordered" evidence="2">
    <location>
        <begin position="823"/>
        <end position="844"/>
    </location>
</feature>
<feature type="domain" description="J" evidence="3">
    <location>
        <begin position="1391"/>
        <end position="1456"/>
    </location>
</feature>
<sequence length="1456" mass="161864">MSTEYQAPAPPLARKLASGRSFGGTSVYDGVFAGAGKCGATRASSRSEDYAEIFGGSSGDARRSSIPVLQFPGLHERKAAVDVRRSKLDYSRIFGGFGDLGGDVASYEELVNEHAERRSVADGARTQDSMRSSSKLSAGSLNETQVSSHEASYHSRDREKKFNVSYSKVNLETNGETNKKVHITQLGDVPGYAHVIEESALLEQSKGNKPKSVVENGHASKDAGDGVVKANNYEKAKSGVLATGSDKPSTKEGISIQKSDQNRSFSNDLLFDAYEYGFRKEPFGAQTPINVSSNSKKFGVSPSSAFKNAAGVYSPPDFDENVDANSVAAASAAAVKKAIEKAQAKIKVARELMERRKEGLQGHVNFKEKIWADDKRARKMARKANRCSDKEKEHQVMRETDTPAQLTARARGVNNVKPGSVNVESGDEENLASSKAFSGGILQQANKEICADLRLRKVGEEAENSYQAAETKQNASVTIEQQKEGIGCSDKEKEHQVIRETDTPAQLTARAIGVNNVEPGSVNVESGDEEKLASSKAFSGGILQQANKEIRADLRLRKVEEEAENSYQAAETKQNASATIEQQKEGIGVNDMTPSCDEHSSETPAKIDFEKAAEVGYSLTTVEETLDQEKLDENLLGVRGTQEGDKQEVKVQSAQGLNHTVESEIKGEVTLEQEGSLWKFMKIFNPWQYQDKPKELNKSEFKKRLEAQELEENNLRSVGEECDWEGNEMKQIEAHEGEPINAHNHKCEGEMSNGTLKEMSSQEDEALQDTCERLVVEREREETCNPKENDDEHDNFGMGSDSEAMLETLHQQERLMERSHDLVESKEVKGLEEEKEVGDIPKVARADVNEEIHEDTKQMNADAGQQEAFISIETDNMEELVEKGVEDEVEESHESQNRDHNAICTSSREACEELISTQEGDEPNDSIENIDVHMMDEKENEGDERMVEMNSSVREEEDDCSSGSSTDDYDLEKRCKVEASDITCFMLRANETNPEVGEATVTLEFRENYVNLSDAGMSSAEKQNEQDVPESNTIPNLGVPVQGLAPELNNYGDDLNEAEISLNWKEEAESSKSEEVNSDVGSSDKGGSFDDEMTIQPEQINGTFKREERTREAHQSIETSQSKVKIEENHYTTLTMEERISEDCQQKEIGPDKECFKKIDEEKERERAREKERLAVERAIREARERAYAEARERAEKAAVGKATIEARQRVMGQAREKTGKASTETNGKLSEKISVEARLKAERAAVERATAEARERALEKALAEKLSGAGKDRKLRQRSSHDPQHRGSCPSSDSRHPKSSDTNGEKSEGTNNESAQRRKARLERYQRTAERAEKALAEKNKRDLLAQREQVERNRLAESLDADIKRWSSGKLGNLRALLSTLQYILGPDSGWQPVTLTEIVTTAAVKKAYRKATLCVHPDKLQQRGASLQQKYICEKVFDLLKEAWNKFSSAEER</sequence>
<reference evidence="4 5" key="1">
    <citation type="submission" date="2024-11" db="EMBL/GenBank/DDBJ databases">
        <title>Chromosome-level genome assembly of Eucalyptus globulus Labill. provides insights into its genome evolution.</title>
        <authorList>
            <person name="Li X."/>
        </authorList>
    </citation>
    <scope>NUCLEOTIDE SEQUENCE [LARGE SCALE GENOMIC DNA]</scope>
    <source>
        <strain evidence="4">CL2024</strain>
        <tissue evidence="4">Fresh tender leaves</tissue>
    </source>
</reference>
<feature type="compositionally biased region" description="Basic and acidic residues" evidence="2">
    <location>
        <begin position="1194"/>
        <end position="1220"/>
    </location>
</feature>
<dbReference type="PROSITE" id="PS50076">
    <property type="entry name" value="DNAJ_2"/>
    <property type="match status" value="1"/>
</dbReference>
<gene>
    <name evidence="4" type="ORF">ACJRO7_023517</name>
</gene>
<feature type="compositionally biased region" description="Basic and acidic residues" evidence="2">
    <location>
        <begin position="1294"/>
        <end position="1309"/>
    </location>
</feature>